<feature type="region of interest" description="Disordered" evidence="1">
    <location>
        <begin position="1"/>
        <end position="36"/>
    </location>
</feature>
<reference evidence="2 3" key="1">
    <citation type="submission" date="2023-08" db="EMBL/GenBank/DDBJ databases">
        <title>A Necator americanus chromosomal reference genome.</title>
        <authorList>
            <person name="Ilik V."/>
            <person name="Petrzelkova K.J."/>
            <person name="Pardy F."/>
            <person name="Fuh T."/>
            <person name="Niatou-Singa F.S."/>
            <person name="Gouil Q."/>
            <person name="Baker L."/>
            <person name="Ritchie M.E."/>
            <person name="Jex A.R."/>
            <person name="Gazzola D."/>
            <person name="Li H."/>
            <person name="Toshio Fujiwara R."/>
            <person name="Zhan B."/>
            <person name="Aroian R.V."/>
            <person name="Pafco B."/>
            <person name="Schwarz E.M."/>
        </authorList>
    </citation>
    <scope>NUCLEOTIDE SEQUENCE [LARGE SCALE GENOMIC DNA]</scope>
    <source>
        <strain evidence="2 3">Aroian</strain>
        <tissue evidence="2">Whole animal</tissue>
    </source>
</reference>
<sequence length="453" mass="51431">MWQGSTLLTPEEQRKQKSMQNSAQKETGELSPSPLSMVNIPMLMVGNGSSESLNAIRNHQYLAQLAHHQSELAQYNSKQMEYLDQQRRYQQAMIDHQAGASLLMQKQQQEVNEQLRQLKQSNGSSESLGADNNVGGRILVETARGVKTQRTIVPNRSWFVFTTPSLKKRLTQSSVGFSDDEVITSDKHLREYFTEKYGIDLSTEASELTAGERGTLLALKKTLVKSKDTAVNRGVFKTMDELKRKAKYSNTPRSSKTTSRLTLSRGCIRCISHDLKMMEGEWTQMYGNPHVIRKLFGTIRSLQNAVTANANTSIISKTTSCIGFELGPYVKGSAELSMFYRDDPEDTELHEMHGNVSSVENNIFIVNTEKFHREMCLVRTSPWDSGRYEYVIFAETSGKNSCRSYHIFARNTDEFNRRYFDDVSNFMKKEVQHHLVLPLGVFSMASLCQLNPL</sequence>
<evidence type="ECO:0000313" key="2">
    <source>
        <dbReference type="EMBL" id="KAK6765107.1"/>
    </source>
</evidence>
<name>A0ABR1ER36_NECAM</name>
<accession>A0ABR1ER36</accession>
<proteinExistence type="predicted"/>
<evidence type="ECO:0000256" key="1">
    <source>
        <dbReference type="SAM" id="MobiDB-lite"/>
    </source>
</evidence>
<dbReference type="Proteomes" id="UP001303046">
    <property type="component" value="Unassembled WGS sequence"/>
</dbReference>
<evidence type="ECO:0000313" key="3">
    <source>
        <dbReference type="Proteomes" id="UP001303046"/>
    </source>
</evidence>
<comment type="caution">
    <text evidence="2">The sequence shown here is derived from an EMBL/GenBank/DDBJ whole genome shotgun (WGS) entry which is preliminary data.</text>
</comment>
<organism evidence="2 3">
    <name type="scientific">Necator americanus</name>
    <name type="common">Human hookworm</name>
    <dbReference type="NCBI Taxonomy" id="51031"/>
    <lineage>
        <taxon>Eukaryota</taxon>
        <taxon>Metazoa</taxon>
        <taxon>Ecdysozoa</taxon>
        <taxon>Nematoda</taxon>
        <taxon>Chromadorea</taxon>
        <taxon>Rhabditida</taxon>
        <taxon>Rhabditina</taxon>
        <taxon>Rhabditomorpha</taxon>
        <taxon>Strongyloidea</taxon>
        <taxon>Ancylostomatidae</taxon>
        <taxon>Bunostominae</taxon>
        <taxon>Necator</taxon>
    </lineage>
</organism>
<gene>
    <name evidence="2" type="primary">Necator_chrX.g25320</name>
    <name evidence="2" type="ORF">RB195_025154</name>
</gene>
<keyword evidence="3" id="KW-1185">Reference proteome</keyword>
<dbReference type="EMBL" id="JAVFWL010000006">
    <property type="protein sequence ID" value="KAK6765107.1"/>
    <property type="molecule type" value="Genomic_DNA"/>
</dbReference>
<protein>
    <submittedName>
        <fullName evidence="2">Uncharacterized protein</fullName>
    </submittedName>
</protein>